<name>A0A1H1Z4G0_9ACTN</name>
<sequence>MPATMDPSIAPDARSTPSLKINKEMVPMTGQPDDRAIVEALLAQHQVTPSPAEVTEFVRRYAGNRKLVESLASMPGVRYEEPAVLFDPRAV</sequence>
<accession>A0A1H1Z4G0</accession>
<gene>
    <name evidence="1" type="ORF">SAMN04489812_4972</name>
</gene>
<dbReference type="EMBL" id="LT629772">
    <property type="protein sequence ID" value="SDT28507.1"/>
    <property type="molecule type" value="Genomic_DNA"/>
</dbReference>
<dbReference type="Proteomes" id="UP000199103">
    <property type="component" value="Chromosome I"/>
</dbReference>
<dbReference type="RefSeq" id="WP_172836215.1">
    <property type="nucleotide sequence ID" value="NZ_LT629772.1"/>
</dbReference>
<proteinExistence type="predicted"/>
<dbReference type="STRING" id="630515.SAMN04489812_4972"/>
<organism evidence="1 2">
    <name type="scientific">Microlunatus soli</name>
    <dbReference type="NCBI Taxonomy" id="630515"/>
    <lineage>
        <taxon>Bacteria</taxon>
        <taxon>Bacillati</taxon>
        <taxon>Actinomycetota</taxon>
        <taxon>Actinomycetes</taxon>
        <taxon>Propionibacteriales</taxon>
        <taxon>Propionibacteriaceae</taxon>
        <taxon>Microlunatus</taxon>
    </lineage>
</organism>
<evidence type="ECO:0000313" key="1">
    <source>
        <dbReference type="EMBL" id="SDT28507.1"/>
    </source>
</evidence>
<evidence type="ECO:0000313" key="2">
    <source>
        <dbReference type="Proteomes" id="UP000199103"/>
    </source>
</evidence>
<dbReference type="AlphaFoldDB" id="A0A1H1Z4G0"/>
<keyword evidence="2" id="KW-1185">Reference proteome</keyword>
<protein>
    <submittedName>
        <fullName evidence="1">Uncharacterized protein</fullName>
    </submittedName>
</protein>
<reference evidence="1 2" key="1">
    <citation type="submission" date="2016-10" db="EMBL/GenBank/DDBJ databases">
        <authorList>
            <person name="de Groot N.N."/>
        </authorList>
    </citation>
    <scope>NUCLEOTIDE SEQUENCE [LARGE SCALE GENOMIC DNA]</scope>
    <source>
        <strain evidence="1 2">DSM 21800</strain>
    </source>
</reference>